<feature type="repeat" description="Lumazine-binding" evidence="10">
    <location>
        <begin position="95"/>
        <end position="191"/>
    </location>
</feature>
<dbReference type="AlphaFoldDB" id="A0A0G0AQ77"/>
<dbReference type="PATRIC" id="fig|1619045.3.peg.358"/>
<protein>
    <recommendedName>
        <fullName evidence="5 9">Riboflavin synthase</fullName>
        <ecNumber evidence="4 9">2.5.1.9</ecNumber>
    </recommendedName>
</protein>
<evidence type="ECO:0000313" key="13">
    <source>
        <dbReference type="Proteomes" id="UP000034927"/>
    </source>
</evidence>
<dbReference type="FunFam" id="2.40.30.20:FF:000004">
    <property type="entry name" value="Riboflavin synthase, alpha subunit"/>
    <property type="match status" value="1"/>
</dbReference>
<dbReference type="Pfam" id="PF00677">
    <property type="entry name" value="Lum_binding"/>
    <property type="match status" value="2"/>
</dbReference>
<evidence type="ECO:0000259" key="11">
    <source>
        <dbReference type="PROSITE" id="PS51177"/>
    </source>
</evidence>
<keyword evidence="7" id="KW-0808">Transferase</keyword>
<feature type="domain" description="Lumazine-binding" evidence="11">
    <location>
        <begin position="1"/>
        <end position="94"/>
    </location>
</feature>
<dbReference type="GO" id="GO:0004746">
    <property type="term" value="F:riboflavin synthase activity"/>
    <property type="evidence" value="ECO:0007669"/>
    <property type="project" value="UniProtKB-UniRule"/>
</dbReference>
<gene>
    <name evidence="12" type="ORF">UR53_C0008G0003</name>
</gene>
<dbReference type="Proteomes" id="UP000034927">
    <property type="component" value="Unassembled WGS sequence"/>
</dbReference>
<keyword evidence="6" id="KW-0686">Riboflavin biosynthesis</keyword>
<dbReference type="PIRSF" id="PIRSF000498">
    <property type="entry name" value="Riboflavin_syn_A"/>
    <property type="match status" value="1"/>
</dbReference>
<proteinExistence type="predicted"/>
<dbReference type="InterPro" id="IPR001783">
    <property type="entry name" value="Lumazine-bd"/>
</dbReference>
<dbReference type="PROSITE" id="PS51177">
    <property type="entry name" value="LUMAZINE_BIND"/>
    <property type="match status" value="2"/>
</dbReference>
<evidence type="ECO:0000256" key="2">
    <source>
        <dbReference type="ARBA" id="ARBA00002803"/>
    </source>
</evidence>
<dbReference type="InterPro" id="IPR026017">
    <property type="entry name" value="Lumazine-bd_dom"/>
</dbReference>
<evidence type="ECO:0000256" key="10">
    <source>
        <dbReference type="PROSITE-ProRule" id="PRU00524"/>
    </source>
</evidence>
<dbReference type="GO" id="GO:0009231">
    <property type="term" value="P:riboflavin biosynthetic process"/>
    <property type="evidence" value="ECO:0007669"/>
    <property type="project" value="UniProtKB-KW"/>
</dbReference>
<organism evidence="12 13">
    <name type="scientific">Candidatus Magasanikbacteria bacterium GW2011_GWC2_34_16</name>
    <dbReference type="NCBI Taxonomy" id="1619045"/>
    <lineage>
        <taxon>Bacteria</taxon>
        <taxon>Candidatus Magasanikiibacteriota</taxon>
    </lineage>
</organism>
<dbReference type="SUPFAM" id="SSF63380">
    <property type="entry name" value="Riboflavin synthase domain-like"/>
    <property type="match status" value="2"/>
</dbReference>
<evidence type="ECO:0000256" key="4">
    <source>
        <dbReference type="ARBA" id="ARBA00012827"/>
    </source>
</evidence>
<dbReference type="NCBIfam" id="TIGR00187">
    <property type="entry name" value="ribE"/>
    <property type="match status" value="1"/>
</dbReference>
<feature type="domain" description="Lumazine-binding" evidence="11">
    <location>
        <begin position="95"/>
        <end position="191"/>
    </location>
</feature>
<evidence type="ECO:0000256" key="6">
    <source>
        <dbReference type="ARBA" id="ARBA00022619"/>
    </source>
</evidence>
<sequence>MFSGIVEAMSRIEKKEKKNGSLFLTIKKPKGWRLSPGNSICSDGACLTVKKVGQSNYVTELMPETLDKTYFDLVDYKCINLERSLKLNSVLDGHLVTGHVDVVGKIAKIEQQGNSKVYKISFPKKFTKYVVEKGSIAVDGISLTVVKVGANYFTISLVDFTLQNTTIGQKQVGDFVHLEFDILAKYLEKLTRQ</sequence>
<evidence type="ECO:0000256" key="9">
    <source>
        <dbReference type="NCBIfam" id="TIGR00187"/>
    </source>
</evidence>
<evidence type="ECO:0000256" key="5">
    <source>
        <dbReference type="ARBA" id="ARBA00013950"/>
    </source>
</evidence>
<accession>A0A0G0AQ77</accession>
<feature type="repeat" description="Lumazine-binding" evidence="10">
    <location>
        <begin position="1"/>
        <end position="94"/>
    </location>
</feature>
<reference evidence="12 13" key="1">
    <citation type="journal article" date="2015" name="Nature">
        <title>rRNA introns, odd ribosomes, and small enigmatic genomes across a large radiation of phyla.</title>
        <authorList>
            <person name="Brown C.T."/>
            <person name="Hug L.A."/>
            <person name="Thomas B.C."/>
            <person name="Sharon I."/>
            <person name="Castelle C.J."/>
            <person name="Singh A."/>
            <person name="Wilkins M.J."/>
            <person name="Williams K.H."/>
            <person name="Banfield J.F."/>
        </authorList>
    </citation>
    <scope>NUCLEOTIDE SEQUENCE [LARGE SCALE GENOMIC DNA]</scope>
</reference>
<dbReference type="PANTHER" id="PTHR21098">
    <property type="entry name" value="RIBOFLAVIN SYNTHASE ALPHA CHAIN"/>
    <property type="match status" value="1"/>
</dbReference>
<evidence type="ECO:0000256" key="1">
    <source>
        <dbReference type="ARBA" id="ARBA00000968"/>
    </source>
</evidence>
<dbReference type="CDD" id="cd00402">
    <property type="entry name" value="Riboflavin_synthase_like"/>
    <property type="match status" value="1"/>
</dbReference>
<dbReference type="EC" id="2.5.1.9" evidence="4 9"/>
<comment type="catalytic activity">
    <reaction evidence="1">
        <text>2 6,7-dimethyl-8-(1-D-ribityl)lumazine + H(+) = 5-amino-6-(D-ribitylamino)uracil + riboflavin</text>
        <dbReference type="Rhea" id="RHEA:20772"/>
        <dbReference type="ChEBI" id="CHEBI:15378"/>
        <dbReference type="ChEBI" id="CHEBI:15934"/>
        <dbReference type="ChEBI" id="CHEBI:57986"/>
        <dbReference type="ChEBI" id="CHEBI:58201"/>
        <dbReference type="EC" id="2.5.1.9"/>
    </reaction>
</comment>
<dbReference type="NCBIfam" id="NF006767">
    <property type="entry name" value="PRK09289.1"/>
    <property type="match status" value="1"/>
</dbReference>
<evidence type="ECO:0000256" key="7">
    <source>
        <dbReference type="ARBA" id="ARBA00022679"/>
    </source>
</evidence>
<comment type="caution">
    <text evidence="12">The sequence shown here is derived from an EMBL/GenBank/DDBJ whole genome shotgun (WGS) entry which is preliminary data.</text>
</comment>
<dbReference type="InterPro" id="IPR017938">
    <property type="entry name" value="Riboflavin_synthase-like_b-brl"/>
</dbReference>
<name>A0A0G0AQ77_9BACT</name>
<keyword evidence="8" id="KW-0677">Repeat</keyword>
<comment type="pathway">
    <text evidence="3">Cofactor biosynthesis; riboflavin biosynthesis; riboflavin from 2-hydroxy-3-oxobutyl phosphate and 5-amino-6-(D-ribitylamino)uracil: step 2/2.</text>
</comment>
<evidence type="ECO:0000256" key="8">
    <source>
        <dbReference type="ARBA" id="ARBA00022737"/>
    </source>
</evidence>
<dbReference type="PANTHER" id="PTHR21098:SF12">
    <property type="entry name" value="RIBOFLAVIN SYNTHASE"/>
    <property type="match status" value="1"/>
</dbReference>
<dbReference type="InterPro" id="IPR023366">
    <property type="entry name" value="ATP_synth_asu-like_sf"/>
</dbReference>
<comment type="function">
    <text evidence="2">Catalyzes the dismutation of two molecules of 6,7-dimethyl-8-ribityllumazine, resulting in the formation of riboflavin and 5-amino-6-(D-ribitylamino)uracil.</text>
</comment>
<dbReference type="Gene3D" id="2.40.30.20">
    <property type="match status" value="2"/>
</dbReference>
<dbReference type="EMBL" id="LBPO01000008">
    <property type="protein sequence ID" value="KKP59133.1"/>
    <property type="molecule type" value="Genomic_DNA"/>
</dbReference>
<evidence type="ECO:0000256" key="3">
    <source>
        <dbReference type="ARBA" id="ARBA00004887"/>
    </source>
</evidence>
<evidence type="ECO:0000313" key="12">
    <source>
        <dbReference type="EMBL" id="KKP59133.1"/>
    </source>
</evidence>